<reference evidence="1" key="1">
    <citation type="submission" date="2018-05" db="EMBL/GenBank/DDBJ databases">
        <authorList>
            <person name="Lanie J.A."/>
            <person name="Ng W.-L."/>
            <person name="Kazmierczak K.M."/>
            <person name="Andrzejewski T.M."/>
            <person name="Davidsen T.M."/>
            <person name="Wayne K.J."/>
            <person name="Tettelin H."/>
            <person name="Glass J.I."/>
            <person name="Rusch D."/>
            <person name="Podicherti R."/>
            <person name="Tsui H.-C.T."/>
            <person name="Winkler M.E."/>
        </authorList>
    </citation>
    <scope>NUCLEOTIDE SEQUENCE</scope>
</reference>
<protein>
    <recommendedName>
        <fullName evidence="2">Sialidase domain-containing protein</fullName>
    </recommendedName>
</protein>
<dbReference type="AlphaFoldDB" id="A0A382VYS7"/>
<name>A0A382VYS7_9ZZZZ</name>
<evidence type="ECO:0008006" key="2">
    <source>
        <dbReference type="Google" id="ProtNLM"/>
    </source>
</evidence>
<dbReference type="EMBL" id="UINC01155281">
    <property type="protein sequence ID" value="SVD51041.1"/>
    <property type="molecule type" value="Genomic_DNA"/>
</dbReference>
<feature type="non-terminal residue" evidence="1">
    <location>
        <position position="1"/>
    </location>
</feature>
<dbReference type="SUPFAM" id="SSF50939">
    <property type="entry name" value="Sialidases"/>
    <property type="match status" value="1"/>
</dbReference>
<gene>
    <name evidence="1" type="ORF">METZ01_LOCUS403895</name>
</gene>
<accession>A0A382VYS7</accession>
<dbReference type="InterPro" id="IPR036278">
    <property type="entry name" value="Sialidase_sf"/>
</dbReference>
<sequence length="127" mass="13946">VPSPGPGVGVLGGSYYTETRGGRLISIHSLTSRADTVDAAFLRVSEDNGRTWSGDMPWAMKFDHADGIGRRHPRGSYVDLASCRYINVWTEGVLPTDDPLEGMRHWTLHYSVSTDGGRSQVVDEQII</sequence>
<feature type="non-terminal residue" evidence="1">
    <location>
        <position position="127"/>
    </location>
</feature>
<evidence type="ECO:0000313" key="1">
    <source>
        <dbReference type="EMBL" id="SVD51041.1"/>
    </source>
</evidence>
<proteinExistence type="predicted"/>
<organism evidence="1">
    <name type="scientific">marine metagenome</name>
    <dbReference type="NCBI Taxonomy" id="408172"/>
    <lineage>
        <taxon>unclassified sequences</taxon>
        <taxon>metagenomes</taxon>
        <taxon>ecological metagenomes</taxon>
    </lineage>
</organism>